<evidence type="ECO:0000256" key="3">
    <source>
        <dbReference type="SAM" id="SignalP"/>
    </source>
</evidence>
<dbReference type="Pfam" id="PF13472">
    <property type="entry name" value="Lipase_GDSL_2"/>
    <property type="match status" value="1"/>
</dbReference>
<evidence type="ECO:0000313" key="5">
    <source>
        <dbReference type="EMBL" id="AWO75812.1"/>
    </source>
</evidence>
<dbReference type="CDD" id="cd01821">
    <property type="entry name" value="Rhamnogalacturan_acetylesterase_like"/>
    <property type="match status" value="1"/>
</dbReference>
<feature type="chain" id="PRO_5038917861" evidence="3">
    <location>
        <begin position="22"/>
        <end position="278"/>
    </location>
</feature>
<dbReference type="Proteomes" id="UP000246996">
    <property type="component" value="Chromosome"/>
</dbReference>
<dbReference type="InterPro" id="IPR036514">
    <property type="entry name" value="SGNH_hydro_sf"/>
</dbReference>
<gene>
    <name evidence="5" type="ORF">C1N76_15700</name>
</gene>
<keyword evidence="2" id="KW-0378">Hydrolase</keyword>
<dbReference type="GO" id="GO:0016787">
    <property type="term" value="F:hydrolase activity"/>
    <property type="evidence" value="ECO:0007669"/>
    <property type="project" value="UniProtKB-KW"/>
</dbReference>
<reference evidence="6" key="1">
    <citation type="submission" date="2018-02" db="EMBL/GenBank/DDBJ databases">
        <title>The complete genome of bacterial strain SGAirxxxx.</title>
        <authorList>
            <person name="Schuster S.C."/>
        </authorList>
    </citation>
    <scope>NUCLEOTIDE SEQUENCE [LARGE SCALE GENOMIC DNA]</scope>
    <source>
        <strain evidence="6">SGAir0734</strain>
    </source>
</reference>
<feature type="domain" description="SGNH hydrolase-type esterase" evidence="4">
    <location>
        <begin position="45"/>
        <end position="200"/>
    </location>
</feature>
<accession>A0A2Z3NA66</accession>
<protein>
    <submittedName>
        <fullName evidence="5">Rhamnogalacturonan acetylesterase</fullName>
    </submittedName>
</protein>
<evidence type="ECO:0000256" key="1">
    <source>
        <dbReference type="ARBA" id="ARBA00008668"/>
    </source>
</evidence>
<dbReference type="PANTHER" id="PTHR43695:SF1">
    <property type="entry name" value="RHAMNOGALACTURONAN ACETYLESTERASE"/>
    <property type="match status" value="1"/>
</dbReference>
<dbReference type="InterPro" id="IPR037459">
    <property type="entry name" value="RhgT-like"/>
</dbReference>
<dbReference type="InterPro" id="IPR013830">
    <property type="entry name" value="SGNH_hydro"/>
</dbReference>
<keyword evidence="3" id="KW-0732">Signal</keyword>
<evidence type="ECO:0000256" key="2">
    <source>
        <dbReference type="ARBA" id="ARBA00022801"/>
    </source>
</evidence>
<dbReference type="PANTHER" id="PTHR43695">
    <property type="entry name" value="PUTATIVE (AFU_ORTHOLOGUE AFUA_2G17250)-RELATED"/>
    <property type="match status" value="1"/>
</dbReference>
<evidence type="ECO:0000313" key="6">
    <source>
        <dbReference type="Proteomes" id="UP000246996"/>
    </source>
</evidence>
<feature type="signal peptide" evidence="3">
    <location>
        <begin position="1"/>
        <end position="21"/>
    </location>
</feature>
<dbReference type="RefSeq" id="WP_020279581.1">
    <property type="nucleotide sequence ID" value="NZ_CP027303.2"/>
</dbReference>
<evidence type="ECO:0000259" key="4">
    <source>
        <dbReference type="Pfam" id="PF13472"/>
    </source>
</evidence>
<organism evidence="5 6">
    <name type="scientific">Geobacillus thermoleovorans</name>
    <name type="common">Bacillus thermoleovorans</name>
    <dbReference type="NCBI Taxonomy" id="33941"/>
    <lineage>
        <taxon>Bacteria</taxon>
        <taxon>Bacillati</taxon>
        <taxon>Bacillota</taxon>
        <taxon>Bacilli</taxon>
        <taxon>Bacillales</taxon>
        <taxon>Anoxybacillaceae</taxon>
        <taxon>Geobacillus</taxon>
        <taxon>Geobacillus thermoleovorans group</taxon>
    </lineage>
</organism>
<dbReference type="AlphaFoldDB" id="A0A2Z3NA66"/>
<proteinExistence type="inferred from homology"/>
<sequence length="278" mass="31195">MKRKQAAFLCSVIIAIGAVLMARTATNGDAAKARRGTTIVIYLAGDSTVAAAPRSRAPRAGWGEMLDGWFDDHVVVKNMAASGRSAKSFIEEGRLERILRELKKGDYLFIQFGHNDEKVNDPARYTEPFTSYQSYLKRYIDGARTKGATPVLITPVERRRFSADGRALNSHGLYPAAMKALGEREHVPVIDLTAKSRQRFEQLGPEQTKQLFLWLAPGEHANYPHGIEDNTHFHKRGAKEIARLVVEGIMELNLPLRRHLIRSPKREPIRDRLSGETP</sequence>
<name>A0A2Z3NA66_GEOTH</name>
<dbReference type="SUPFAM" id="SSF52266">
    <property type="entry name" value="SGNH hydrolase"/>
    <property type="match status" value="1"/>
</dbReference>
<dbReference type="EMBL" id="CP027303">
    <property type="protein sequence ID" value="AWO75812.1"/>
    <property type="molecule type" value="Genomic_DNA"/>
</dbReference>
<comment type="similarity">
    <text evidence="1">Belongs to the 'GDSL' lipolytic enzyme family.</text>
</comment>
<dbReference type="Gene3D" id="3.40.50.1110">
    <property type="entry name" value="SGNH hydrolase"/>
    <property type="match status" value="1"/>
</dbReference>